<dbReference type="Pfam" id="PF00106">
    <property type="entry name" value="adh_short"/>
    <property type="match status" value="1"/>
</dbReference>
<dbReference type="Proteomes" id="UP000284557">
    <property type="component" value="Unassembled WGS sequence"/>
</dbReference>
<sequence>MAQGGDQVKRSDIKLVVVTGAGSGIGRAAAERFAQLGARVIVSDINEVAAEATVAAIRDAGGDSCARRLDVTDVNEFEDFARWVQSEHGVCDVVVNNAGIGILGEVIDTTESDWDRIVGINLLGMVHGARLFAQQMVDANKPGHIVNVASAAAFLPMPNLASYSATKYAVKMFTDCIRGELAPNHIGASVICPGPIMTNIFSSATHTGADEQEQVQRSALTGAAFEKIRSWHLIPGPQNVARAIESAVVYNRKTVLVRPEAYLVYLLRRLSPTLLYAFSNLIFGSRTITFAYRLGKNPTVARLLGR</sequence>
<dbReference type="SMART" id="SM00822">
    <property type="entry name" value="PKS_KR"/>
    <property type="match status" value="1"/>
</dbReference>
<gene>
    <name evidence="5" type="ORF">D2E76_04190</name>
</gene>
<name>A0ABD7HVG8_9MYCO</name>
<dbReference type="PANTHER" id="PTHR44196:SF1">
    <property type="entry name" value="DEHYDROGENASE_REDUCTASE SDR FAMILY MEMBER 7B"/>
    <property type="match status" value="1"/>
</dbReference>
<dbReference type="PRINTS" id="PR00080">
    <property type="entry name" value="SDRFAMILY"/>
</dbReference>
<dbReference type="Gene3D" id="3.40.50.720">
    <property type="entry name" value="NAD(P)-binding Rossmann-like Domain"/>
    <property type="match status" value="1"/>
</dbReference>
<dbReference type="InterPro" id="IPR036291">
    <property type="entry name" value="NAD(P)-bd_dom_sf"/>
</dbReference>
<feature type="domain" description="Ketoreductase" evidence="4">
    <location>
        <begin position="14"/>
        <end position="199"/>
    </location>
</feature>
<dbReference type="PANTHER" id="PTHR44196">
    <property type="entry name" value="DEHYDROGENASE/REDUCTASE SDR FAMILY MEMBER 7B"/>
    <property type="match status" value="1"/>
</dbReference>
<dbReference type="SUPFAM" id="SSF51735">
    <property type="entry name" value="NAD(P)-binding Rossmann-fold domains"/>
    <property type="match status" value="1"/>
</dbReference>
<accession>A0ABD7HVG8</accession>
<organism evidence="5 6">
    <name type="scientific">Mycobacteroides abscessus</name>
    <dbReference type="NCBI Taxonomy" id="36809"/>
    <lineage>
        <taxon>Bacteria</taxon>
        <taxon>Bacillati</taxon>
        <taxon>Actinomycetota</taxon>
        <taxon>Actinomycetes</taxon>
        <taxon>Mycobacteriales</taxon>
        <taxon>Mycobacteriaceae</taxon>
        <taxon>Mycobacteroides</taxon>
    </lineage>
</organism>
<keyword evidence="2" id="KW-0560">Oxidoreductase</keyword>
<evidence type="ECO:0000313" key="5">
    <source>
        <dbReference type="EMBL" id="RIT42639.1"/>
    </source>
</evidence>
<dbReference type="InterPro" id="IPR057326">
    <property type="entry name" value="KR_dom"/>
</dbReference>
<reference evidence="5 6" key="1">
    <citation type="submission" date="2018-08" db="EMBL/GenBank/DDBJ databases">
        <title>Linezolid Resistance in Mycobacterium abscessus: MIC Distribution and Comprehensive Investigation of Resistance Mechanisms.</title>
        <authorList>
            <person name="Ye M."/>
            <person name="Xu L."/>
            <person name="Zou Y."/>
            <person name="Li B."/>
            <person name="Guo Q."/>
            <person name="Zhang Y."/>
            <person name="Zhan M."/>
            <person name="Xu B."/>
            <person name="Yu F."/>
            <person name="Zhang Z."/>
            <person name="Chu H."/>
        </authorList>
    </citation>
    <scope>NUCLEOTIDE SEQUENCE [LARGE SCALE GENOMIC DNA]</scope>
    <source>
        <strain evidence="5 6">G143</strain>
    </source>
</reference>
<dbReference type="GO" id="GO:0016491">
    <property type="term" value="F:oxidoreductase activity"/>
    <property type="evidence" value="ECO:0007669"/>
    <property type="project" value="UniProtKB-KW"/>
</dbReference>
<comment type="caution">
    <text evidence="5">The sequence shown here is derived from an EMBL/GenBank/DDBJ whole genome shotgun (WGS) entry which is preliminary data.</text>
</comment>
<dbReference type="PRINTS" id="PR00081">
    <property type="entry name" value="GDHRDH"/>
</dbReference>
<evidence type="ECO:0000313" key="6">
    <source>
        <dbReference type="Proteomes" id="UP000284557"/>
    </source>
</evidence>
<dbReference type="CDD" id="cd05233">
    <property type="entry name" value="SDR_c"/>
    <property type="match status" value="1"/>
</dbReference>
<dbReference type="InterPro" id="IPR002347">
    <property type="entry name" value="SDR_fam"/>
</dbReference>
<dbReference type="AlphaFoldDB" id="A0ABD7HVG8"/>
<evidence type="ECO:0000259" key="4">
    <source>
        <dbReference type="SMART" id="SM00822"/>
    </source>
</evidence>
<dbReference type="InterPro" id="IPR020904">
    <property type="entry name" value="Sc_DH/Rdtase_CS"/>
</dbReference>
<proteinExistence type="inferred from homology"/>
<protein>
    <submittedName>
        <fullName evidence="5">SDR family NAD(P)-dependent oxidoreductase</fullName>
    </submittedName>
</protein>
<comment type="similarity">
    <text evidence="1 3">Belongs to the short-chain dehydrogenases/reductases (SDR) family.</text>
</comment>
<evidence type="ECO:0000256" key="1">
    <source>
        <dbReference type="ARBA" id="ARBA00006484"/>
    </source>
</evidence>
<evidence type="ECO:0000256" key="3">
    <source>
        <dbReference type="RuleBase" id="RU000363"/>
    </source>
</evidence>
<evidence type="ECO:0000256" key="2">
    <source>
        <dbReference type="ARBA" id="ARBA00023002"/>
    </source>
</evidence>
<dbReference type="PROSITE" id="PS00061">
    <property type="entry name" value="ADH_SHORT"/>
    <property type="match status" value="1"/>
</dbReference>
<dbReference type="EMBL" id="QXBN01000002">
    <property type="protein sequence ID" value="RIT42639.1"/>
    <property type="molecule type" value="Genomic_DNA"/>
</dbReference>